<reference evidence="1 2" key="1">
    <citation type="submission" date="2017-06" db="EMBL/GenBank/DDBJ databases">
        <title>Draft genome sequence of anaerobic fermentative bacterium Anaeromicrobium sediminis DY2726D isolated from West Pacific Ocean sediments.</title>
        <authorList>
            <person name="Zeng X."/>
        </authorList>
    </citation>
    <scope>NUCLEOTIDE SEQUENCE [LARGE SCALE GENOMIC DNA]</scope>
    <source>
        <strain evidence="1 2">DY2726D</strain>
    </source>
</reference>
<name>A0A267MJ18_9FIRM</name>
<sequence length="432" mass="49514">MKIKLGIIGPEDSVEKICNVAREFTDKIEIFRFVYERKNETVHIITRCQKEVDVVLFSGHIPYYIAKYANVIKKPTFYIPKVGTSILKVFFEMHRLGIDYTKLSIDSINEEALEEVIDEMDIKLKKYYVIPYEENIEYEKLADKHYKLWKEGKVNLAVTGLSKTCEALKEKGVPVFKLGSTTFLIREYISKAIYEADVKKIKDTQVAIQIVKIKNKNKHMSSEYKFLKLKNNFEKALIEYTKSVLGSIFPFGRDEYMLFSTRGVMEASCKSLDFHRYVKVDSNEGISYASGIGYGNTVYNAECNARIALDYAIKKDESCIYIVEEDGGISGPIYDKNQCALEYKLVVDDKEIQEIAQKVKVSSAYISKIISIKDKTNKDTFDAREIANHLEISTRSARRILTNFLNAGFAAIVAKESNAKTGRPRQIYKIMI</sequence>
<dbReference type="Proteomes" id="UP000216024">
    <property type="component" value="Unassembled WGS sequence"/>
</dbReference>
<evidence type="ECO:0000313" key="2">
    <source>
        <dbReference type="Proteomes" id="UP000216024"/>
    </source>
</evidence>
<evidence type="ECO:0000313" key="1">
    <source>
        <dbReference type="EMBL" id="PAB59584.1"/>
    </source>
</evidence>
<dbReference type="InterPro" id="IPR043128">
    <property type="entry name" value="Rev_trsase/Diguanyl_cyclase"/>
</dbReference>
<protein>
    <recommendedName>
        <fullName evidence="3">Transcriptional regulator</fullName>
    </recommendedName>
</protein>
<dbReference type="RefSeq" id="WP_095133597.1">
    <property type="nucleotide sequence ID" value="NZ_NIBG01000007.1"/>
</dbReference>
<evidence type="ECO:0008006" key="3">
    <source>
        <dbReference type="Google" id="ProtNLM"/>
    </source>
</evidence>
<keyword evidence="2" id="KW-1185">Reference proteome</keyword>
<organism evidence="1 2">
    <name type="scientific">Anaeromicrobium sediminis</name>
    <dbReference type="NCBI Taxonomy" id="1478221"/>
    <lineage>
        <taxon>Bacteria</taxon>
        <taxon>Bacillati</taxon>
        <taxon>Bacillota</taxon>
        <taxon>Clostridia</taxon>
        <taxon>Peptostreptococcales</taxon>
        <taxon>Thermotaleaceae</taxon>
        <taxon>Anaeromicrobium</taxon>
    </lineage>
</organism>
<dbReference type="EMBL" id="NIBG01000007">
    <property type="protein sequence ID" value="PAB59584.1"/>
    <property type="molecule type" value="Genomic_DNA"/>
</dbReference>
<proteinExistence type="predicted"/>
<accession>A0A267MJ18</accession>
<dbReference type="AlphaFoldDB" id="A0A267MJ18"/>
<comment type="caution">
    <text evidence="1">The sequence shown here is derived from an EMBL/GenBank/DDBJ whole genome shotgun (WGS) entry which is preliminary data.</text>
</comment>
<dbReference type="OrthoDB" id="4986073at2"/>
<dbReference type="Gene3D" id="3.30.70.270">
    <property type="match status" value="1"/>
</dbReference>
<gene>
    <name evidence="1" type="ORF">CCE28_10265</name>
</gene>